<evidence type="ECO:0000256" key="5">
    <source>
        <dbReference type="ARBA" id="ARBA00022989"/>
    </source>
</evidence>
<name>A0ABX1F8A4_9PROT</name>
<organism evidence="9 10">
    <name type="scientific">Falsiroseomonas frigidaquae</name>
    <dbReference type="NCBI Taxonomy" id="487318"/>
    <lineage>
        <taxon>Bacteria</taxon>
        <taxon>Pseudomonadati</taxon>
        <taxon>Pseudomonadota</taxon>
        <taxon>Alphaproteobacteria</taxon>
        <taxon>Acetobacterales</taxon>
        <taxon>Roseomonadaceae</taxon>
        <taxon>Falsiroseomonas</taxon>
    </lineage>
</organism>
<keyword evidence="2 7" id="KW-0813">Transport</keyword>
<keyword evidence="6 7" id="KW-0472">Membrane</keyword>
<dbReference type="EMBL" id="JAAVTX010000009">
    <property type="protein sequence ID" value="NKE48451.1"/>
    <property type="molecule type" value="Genomic_DNA"/>
</dbReference>
<evidence type="ECO:0000256" key="7">
    <source>
        <dbReference type="RuleBase" id="RU363032"/>
    </source>
</evidence>
<keyword evidence="3" id="KW-1003">Cell membrane</keyword>
<evidence type="ECO:0000256" key="3">
    <source>
        <dbReference type="ARBA" id="ARBA00022475"/>
    </source>
</evidence>
<evidence type="ECO:0000256" key="2">
    <source>
        <dbReference type="ARBA" id="ARBA00022448"/>
    </source>
</evidence>
<dbReference type="SUPFAM" id="SSF161098">
    <property type="entry name" value="MetI-like"/>
    <property type="match status" value="1"/>
</dbReference>
<comment type="caution">
    <text evidence="9">The sequence shown here is derived from an EMBL/GenBank/DDBJ whole genome shotgun (WGS) entry which is preliminary data.</text>
</comment>
<keyword evidence="4 7" id="KW-0812">Transmembrane</keyword>
<protein>
    <submittedName>
        <fullName evidence="9">Proline/glycine betaine ABC transporter permease</fullName>
    </submittedName>
</protein>
<reference evidence="9 10" key="1">
    <citation type="submission" date="2020-03" db="EMBL/GenBank/DDBJ databases">
        <title>Roseomonas selenitidurans sp. nov. isolated from soil.</title>
        <authorList>
            <person name="Liu H."/>
        </authorList>
    </citation>
    <scope>NUCLEOTIDE SEQUENCE [LARGE SCALE GENOMIC DNA]</scope>
    <source>
        <strain evidence="9 10">JCM 15073</strain>
    </source>
</reference>
<dbReference type="Gene3D" id="1.10.3720.10">
    <property type="entry name" value="MetI-like"/>
    <property type="match status" value="1"/>
</dbReference>
<dbReference type="CDD" id="cd06261">
    <property type="entry name" value="TM_PBP2"/>
    <property type="match status" value="1"/>
</dbReference>
<dbReference type="InterPro" id="IPR035906">
    <property type="entry name" value="MetI-like_sf"/>
</dbReference>
<feature type="transmembrane region" description="Helical" evidence="7">
    <location>
        <begin position="69"/>
        <end position="87"/>
    </location>
</feature>
<evidence type="ECO:0000313" key="10">
    <source>
        <dbReference type="Proteomes" id="UP000765160"/>
    </source>
</evidence>
<keyword evidence="5 7" id="KW-1133">Transmembrane helix</keyword>
<proteinExistence type="inferred from homology"/>
<feature type="transmembrane region" description="Helical" evidence="7">
    <location>
        <begin position="136"/>
        <end position="161"/>
    </location>
</feature>
<feature type="transmembrane region" description="Helical" evidence="7">
    <location>
        <begin position="93"/>
        <end position="115"/>
    </location>
</feature>
<dbReference type="Proteomes" id="UP000765160">
    <property type="component" value="Unassembled WGS sequence"/>
</dbReference>
<evidence type="ECO:0000256" key="1">
    <source>
        <dbReference type="ARBA" id="ARBA00004651"/>
    </source>
</evidence>
<sequence>MENIDLGIGDAADAAVNYILDNFTPALDGIASVIGFVTDSIQAGLNLLPAVVVIALIALLALWRVSWKFAIFAVAALVLISGMGLWGRMLETLSLVLAATFIAILIGIPLGIAMARNATVQMLARPALDLMQTMPAFVYLIPAAMFFGLGAVPGTIATVIFSMPPVVRLTNLGIRQVHAEFIEAGLAFGCTPGQLLMKVQIPNALPSIMAGINQTIMLSLSMVVIASMIGAGGLGNTVLTGIQRLDVGTGFEGGLAVVVLAVLLDRITQSFGQPRAGLSLRRLFAGRAGAAVESTGAQAPIAQPAAPAASLVLPRSQVLSQSKETI</sequence>
<feature type="transmembrane region" description="Helical" evidence="7">
    <location>
        <begin position="216"/>
        <end position="235"/>
    </location>
</feature>
<dbReference type="InterPro" id="IPR000515">
    <property type="entry name" value="MetI-like"/>
</dbReference>
<evidence type="ECO:0000256" key="6">
    <source>
        <dbReference type="ARBA" id="ARBA00023136"/>
    </source>
</evidence>
<comment type="subcellular location">
    <subcellularLocation>
        <location evidence="1 7">Cell membrane</location>
        <topology evidence="1 7">Multi-pass membrane protein</topology>
    </subcellularLocation>
</comment>
<dbReference type="PANTHER" id="PTHR47737:SF1">
    <property type="entry name" value="GLYCINE BETAINE_PROLINE BETAINE TRANSPORT SYSTEM PERMEASE PROTEIN PROW"/>
    <property type="match status" value="1"/>
</dbReference>
<keyword evidence="10" id="KW-1185">Reference proteome</keyword>
<evidence type="ECO:0000259" key="8">
    <source>
        <dbReference type="PROSITE" id="PS50928"/>
    </source>
</evidence>
<dbReference type="Pfam" id="PF00528">
    <property type="entry name" value="BPD_transp_1"/>
    <property type="match status" value="1"/>
</dbReference>
<dbReference type="RefSeq" id="WP_168054839.1">
    <property type="nucleotide sequence ID" value="NZ_JAATJR010000009.1"/>
</dbReference>
<dbReference type="PROSITE" id="PS50928">
    <property type="entry name" value="ABC_TM1"/>
    <property type="match status" value="1"/>
</dbReference>
<accession>A0ABX1F8A4</accession>
<dbReference type="PANTHER" id="PTHR47737">
    <property type="entry name" value="GLYCINE BETAINE/PROLINE BETAINE TRANSPORT SYSTEM PERMEASE PROTEIN PROW"/>
    <property type="match status" value="1"/>
</dbReference>
<feature type="transmembrane region" description="Helical" evidence="7">
    <location>
        <begin position="43"/>
        <end position="62"/>
    </location>
</feature>
<feature type="domain" description="ABC transmembrane type-1" evidence="8">
    <location>
        <begin position="89"/>
        <end position="268"/>
    </location>
</feature>
<evidence type="ECO:0000256" key="4">
    <source>
        <dbReference type="ARBA" id="ARBA00022692"/>
    </source>
</evidence>
<gene>
    <name evidence="9" type="ORF">HB662_27010</name>
</gene>
<comment type="similarity">
    <text evidence="7">Belongs to the binding-protein-dependent transport system permease family.</text>
</comment>
<evidence type="ECO:0000313" key="9">
    <source>
        <dbReference type="EMBL" id="NKE48451.1"/>
    </source>
</evidence>